<feature type="region of interest" description="Disordered" evidence="1">
    <location>
        <begin position="37"/>
        <end position="58"/>
    </location>
</feature>
<dbReference type="AlphaFoldDB" id="X8AAL6"/>
<reference evidence="2" key="1">
    <citation type="submission" date="2014-01" db="EMBL/GenBank/DDBJ databases">
        <authorList>
            <person name="Brown-Elliot B."/>
            <person name="Wallace R."/>
            <person name="Lenaerts A."/>
            <person name="Ordway D."/>
            <person name="DeGroote M.A."/>
            <person name="Parker T."/>
            <person name="Sizemore C."/>
            <person name="Tallon L.J."/>
            <person name="Sadzewicz L.K."/>
            <person name="Sengamalay N."/>
            <person name="Fraser C.M."/>
            <person name="Hine E."/>
            <person name="Shefchek K.A."/>
            <person name="Das S.P."/>
            <person name="Tettelin H."/>
        </authorList>
    </citation>
    <scope>NUCLEOTIDE SEQUENCE [LARGE SCALE GENOMIC DNA]</scope>
    <source>
        <strain evidence="2">4042</strain>
    </source>
</reference>
<name>X8AAL6_MYCXE</name>
<proteinExistence type="predicted"/>
<comment type="caution">
    <text evidence="2">The sequence shown here is derived from an EMBL/GenBank/DDBJ whole genome shotgun (WGS) entry which is preliminary data.</text>
</comment>
<dbReference type="PATRIC" id="fig|1299334.3.peg.6675"/>
<evidence type="ECO:0000313" key="2">
    <source>
        <dbReference type="EMBL" id="EUA27910.1"/>
    </source>
</evidence>
<organism evidence="2">
    <name type="scientific">Mycobacterium xenopi 4042</name>
    <dbReference type="NCBI Taxonomy" id="1299334"/>
    <lineage>
        <taxon>Bacteria</taxon>
        <taxon>Bacillati</taxon>
        <taxon>Actinomycetota</taxon>
        <taxon>Actinomycetes</taxon>
        <taxon>Mycobacteriales</taxon>
        <taxon>Mycobacteriaceae</taxon>
        <taxon>Mycobacterium</taxon>
    </lineage>
</organism>
<feature type="compositionally biased region" description="Basic residues" evidence="1">
    <location>
        <begin position="49"/>
        <end position="58"/>
    </location>
</feature>
<dbReference type="EMBL" id="JAOB01000062">
    <property type="protein sequence ID" value="EUA27910.1"/>
    <property type="molecule type" value="Genomic_DNA"/>
</dbReference>
<evidence type="ECO:0000256" key="1">
    <source>
        <dbReference type="SAM" id="MobiDB-lite"/>
    </source>
</evidence>
<protein>
    <submittedName>
        <fullName evidence="2">Uncharacterized protein</fullName>
    </submittedName>
</protein>
<accession>X8AAL6</accession>
<gene>
    <name evidence="2" type="ORF">I553_9177</name>
</gene>
<sequence length="58" mass="6375">MGAAPVQPDNDAVANDRLKHTVGLCKTVRYPHRRALIHGLPPPAGARACHQRRQRGSR</sequence>